<organism evidence="2 3">
    <name type="scientific">Meloidogyne enterolobii</name>
    <name type="common">Root-knot nematode worm</name>
    <name type="synonym">Meloidogyne mayaguensis</name>
    <dbReference type="NCBI Taxonomy" id="390850"/>
    <lineage>
        <taxon>Eukaryota</taxon>
        <taxon>Metazoa</taxon>
        <taxon>Ecdysozoa</taxon>
        <taxon>Nematoda</taxon>
        <taxon>Chromadorea</taxon>
        <taxon>Rhabditida</taxon>
        <taxon>Tylenchina</taxon>
        <taxon>Tylenchomorpha</taxon>
        <taxon>Tylenchoidea</taxon>
        <taxon>Meloidogynidae</taxon>
        <taxon>Meloidogyninae</taxon>
        <taxon>Meloidogyne</taxon>
    </lineage>
</organism>
<accession>A0A6V7WLF8</accession>
<evidence type="ECO:0000256" key="1">
    <source>
        <dbReference type="SAM" id="MobiDB-lite"/>
    </source>
</evidence>
<dbReference type="EMBL" id="CAJEWN010000658">
    <property type="protein sequence ID" value="CAD2187850.1"/>
    <property type="molecule type" value="Genomic_DNA"/>
</dbReference>
<sequence length="117" mass="13612">MLFARDVRDQNFSKTQDPRQNFFQDSRPRPKLQDSRPKIIQNSRQFLGPIGQIFGLFFVILTRSQSTSAQSPIISKNLCEIQRILGNLSGWKINPGWKKIRVENCAAGENFYNFEEF</sequence>
<feature type="compositionally biased region" description="Polar residues" evidence="1">
    <location>
        <begin position="12"/>
        <end position="24"/>
    </location>
</feature>
<name>A0A6V7WLF8_MELEN</name>
<gene>
    <name evidence="2" type="ORF">MENT_LOCUS40460</name>
</gene>
<evidence type="ECO:0000313" key="2">
    <source>
        <dbReference type="EMBL" id="CAD2187850.1"/>
    </source>
</evidence>
<dbReference type="Proteomes" id="UP000580250">
    <property type="component" value="Unassembled WGS sequence"/>
</dbReference>
<proteinExistence type="predicted"/>
<feature type="compositionally biased region" description="Basic and acidic residues" evidence="1">
    <location>
        <begin position="1"/>
        <end position="11"/>
    </location>
</feature>
<comment type="caution">
    <text evidence="2">The sequence shown here is derived from an EMBL/GenBank/DDBJ whole genome shotgun (WGS) entry which is preliminary data.</text>
</comment>
<protein>
    <submittedName>
        <fullName evidence="2">Uncharacterized protein</fullName>
    </submittedName>
</protein>
<feature type="region of interest" description="Disordered" evidence="1">
    <location>
        <begin position="1"/>
        <end position="35"/>
    </location>
</feature>
<feature type="compositionally biased region" description="Basic and acidic residues" evidence="1">
    <location>
        <begin position="26"/>
        <end position="35"/>
    </location>
</feature>
<reference evidence="2 3" key="1">
    <citation type="submission" date="2020-08" db="EMBL/GenBank/DDBJ databases">
        <authorList>
            <person name="Koutsovoulos G."/>
            <person name="Danchin GJ E."/>
        </authorList>
    </citation>
    <scope>NUCLEOTIDE SEQUENCE [LARGE SCALE GENOMIC DNA]</scope>
</reference>
<evidence type="ECO:0000313" key="3">
    <source>
        <dbReference type="Proteomes" id="UP000580250"/>
    </source>
</evidence>
<dbReference type="AlphaFoldDB" id="A0A6V7WLF8"/>